<evidence type="ECO:0000256" key="2">
    <source>
        <dbReference type="ARBA" id="ARBA00022630"/>
    </source>
</evidence>
<dbReference type="AlphaFoldDB" id="A0A2A7S472"/>
<dbReference type="InterPro" id="IPR023753">
    <property type="entry name" value="FAD/NAD-binding_dom"/>
</dbReference>
<evidence type="ECO:0000256" key="4">
    <source>
        <dbReference type="ARBA" id="ARBA00022827"/>
    </source>
</evidence>
<reference evidence="9" key="1">
    <citation type="submission" date="2017-09" db="EMBL/GenBank/DDBJ databases">
        <title>FDA dAtabase for Regulatory Grade micrObial Sequences (FDA-ARGOS): Supporting development and validation of Infectious Disease Dx tests.</title>
        <authorList>
            <person name="Minogue T."/>
            <person name="Wolcott M."/>
            <person name="Wasieloski L."/>
            <person name="Aguilar W."/>
            <person name="Moore D."/>
            <person name="Tallon L."/>
            <person name="Sadzewicz L."/>
            <person name="Ott S."/>
            <person name="Zhao X."/>
            <person name="Nagaraj S."/>
            <person name="Vavikolanu K."/>
            <person name="Aluvathingal J."/>
            <person name="Nadendla S."/>
            <person name="Sichtig H."/>
        </authorList>
    </citation>
    <scope>NUCLEOTIDE SEQUENCE [LARGE SCALE GENOMIC DNA]</scope>
    <source>
        <strain evidence="9">FDAARGOS_390</strain>
    </source>
</reference>
<dbReference type="Proteomes" id="UP000220629">
    <property type="component" value="Unassembled WGS sequence"/>
</dbReference>
<dbReference type="Gene3D" id="3.50.50.60">
    <property type="entry name" value="FAD/NAD(P)-binding domain"/>
    <property type="match status" value="2"/>
</dbReference>
<comment type="caution">
    <text evidence="8">The sequence shown here is derived from an EMBL/GenBank/DDBJ whole genome shotgun (WGS) entry which is preliminary data.</text>
</comment>
<proteinExistence type="predicted"/>
<evidence type="ECO:0000256" key="5">
    <source>
        <dbReference type="ARBA" id="ARBA00022946"/>
    </source>
</evidence>
<keyword evidence="6" id="KW-0560">Oxidoreductase</keyword>
<evidence type="ECO:0000313" key="8">
    <source>
        <dbReference type="EMBL" id="PEH38292.1"/>
    </source>
</evidence>
<evidence type="ECO:0000256" key="1">
    <source>
        <dbReference type="ARBA" id="ARBA00001974"/>
    </source>
</evidence>
<feature type="domain" description="FAD/NAD(P)-binding" evidence="7">
    <location>
        <begin position="18"/>
        <end position="138"/>
    </location>
</feature>
<evidence type="ECO:0000259" key="7">
    <source>
        <dbReference type="Pfam" id="PF07992"/>
    </source>
</evidence>
<dbReference type="GO" id="GO:0070221">
    <property type="term" value="P:sulfide oxidation, using sulfide:quinone oxidoreductase"/>
    <property type="evidence" value="ECO:0007669"/>
    <property type="project" value="TreeGrafter"/>
</dbReference>
<keyword evidence="3" id="KW-0874">Quinone</keyword>
<organism evidence="8 9">
    <name type="scientific">Burkholderia gladioli</name>
    <name type="common">Pseudomonas marginata</name>
    <name type="synonym">Phytomonas marginata</name>
    <dbReference type="NCBI Taxonomy" id="28095"/>
    <lineage>
        <taxon>Bacteria</taxon>
        <taxon>Pseudomonadati</taxon>
        <taxon>Pseudomonadota</taxon>
        <taxon>Betaproteobacteria</taxon>
        <taxon>Burkholderiales</taxon>
        <taxon>Burkholderiaceae</taxon>
        <taxon>Burkholderia</taxon>
    </lineage>
</organism>
<name>A0A2A7S472_BURGA</name>
<sequence length="427" mass="46075">MSVTSSTIGGAGVPATRHDIVIVGAGAAGIATAASLLRRERSLDIALVDPAGTHYYQPGWTLVGGGVFEAPATARPMEAVLPHGVTRIRAAVAAFSPEQDRITLEGGASIGYRQLIVCPGLELNWAGIEGLADTLGKHGVTSNYRYDLAPYTWQLVQALPRGRAIFTQPPMPIKCAGAPQKAMYLSADHWRRAGRLKDIEIEFRLAGNVLFGVPDYVPALMDSVRGYGIDLRFGDQLIAVDGPAQLARFRRARPEAEGGGSEEIEREFDLLHVVPPQRAPGFVRDSALADAGGWVDVDPATLRHRRYENIHALGDATNTSNAKTAAAARKQAPVVAHNVLAALGRARGVARYDGYGSCPLTVERGRLVLAEFLYGGKLAPTFPGWLNDGTRPSRLAWFLKESLLPRIYWNAMLKGREWFARPAISEG</sequence>
<dbReference type="FunFam" id="3.50.50.60:FF:000034">
    <property type="entry name" value="sulfide:quinone oxidoreductase, mitochondrial"/>
    <property type="match status" value="1"/>
</dbReference>
<protein>
    <submittedName>
        <fullName evidence="8">Pyridine nucleotide-disulfide oxidoreductase</fullName>
    </submittedName>
</protein>
<gene>
    <name evidence="8" type="ORF">CRM94_28195</name>
</gene>
<dbReference type="PANTHER" id="PTHR10632:SF2">
    <property type="entry name" value="SULFIDE:QUINONE OXIDOREDUCTASE, MITOCHONDRIAL"/>
    <property type="match status" value="1"/>
</dbReference>
<dbReference type="PANTHER" id="PTHR10632">
    <property type="entry name" value="SULFIDE:QUINONE OXIDOREDUCTASE"/>
    <property type="match status" value="1"/>
</dbReference>
<evidence type="ECO:0000256" key="6">
    <source>
        <dbReference type="ARBA" id="ARBA00023002"/>
    </source>
</evidence>
<dbReference type="GO" id="GO:0070224">
    <property type="term" value="F:sulfide:quinone oxidoreductase activity"/>
    <property type="evidence" value="ECO:0007669"/>
    <property type="project" value="TreeGrafter"/>
</dbReference>
<keyword evidence="5" id="KW-0809">Transit peptide</keyword>
<dbReference type="Pfam" id="PF07992">
    <property type="entry name" value="Pyr_redox_2"/>
    <property type="match status" value="1"/>
</dbReference>
<evidence type="ECO:0000256" key="3">
    <source>
        <dbReference type="ARBA" id="ARBA00022719"/>
    </source>
</evidence>
<comment type="cofactor">
    <cofactor evidence="1">
        <name>FAD</name>
        <dbReference type="ChEBI" id="CHEBI:57692"/>
    </cofactor>
</comment>
<keyword evidence="4" id="KW-0274">FAD</keyword>
<dbReference type="InterPro" id="IPR015904">
    <property type="entry name" value="Sulphide_quinone_reductase"/>
</dbReference>
<dbReference type="GO" id="GO:0048038">
    <property type="term" value="F:quinone binding"/>
    <property type="evidence" value="ECO:0007669"/>
    <property type="project" value="UniProtKB-KW"/>
</dbReference>
<dbReference type="SUPFAM" id="SSF51905">
    <property type="entry name" value="FAD/NAD(P)-binding domain"/>
    <property type="match status" value="2"/>
</dbReference>
<dbReference type="InterPro" id="IPR036188">
    <property type="entry name" value="FAD/NAD-bd_sf"/>
</dbReference>
<accession>A0A2A7S472</accession>
<evidence type="ECO:0000313" key="9">
    <source>
        <dbReference type="Proteomes" id="UP000220629"/>
    </source>
</evidence>
<dbReference type="EMBL" id="PDDY01000004">
    <property type="protein sequence ID" value="PEH38292.1"/>
    <property type="molecule type" value="Genomic_DNA"/>
</dbReference>
<dbReference type="GO" id="GO:0071949">
    <property type="term" value="F:FAD binding"/>
    <property type="evidence" value="ECO:0007669"/>
    <property type="project" value="TreeGrafter"/>
</dbReference>
<keyword evidence="2" id="KW-0285">Flavoprotein</keyword>